<dbReference type="PANTHER" id="PTHR48051">
    <property type="match status" value="1"/>
</dbReference>
<dbReference type="Proteomes" id="UP001457282">
    <property type="component" value="Unassembled WGS sequence"/>
</dbReference>
<accession>A0AAW1Y2F7</accession>
<name>A0AAW1Y2F7_RUBAR</name>
<dbReference type="Pfam" id="PF23598">
    <property type="entry name" value="LRR_14"/>
    <property type="match status" value="1"/>
</dbReference>
<keyword evidence="5" id="KW-1185">Reference proteome</keyword>
<comment type="caution">
    <text evidence="4">The sequence shown here is derived from an EMBL/GenBank/DDBJ whole genome shotgun (WGS) entry which is preliminary data.</text>
</comment>
<dbReference type="AlphaFoldDB" id="A0AAW1Y2F7"/>
<dbReference type="Gene3D" id="3.80.10.10">
    <property type="entry name" value="Ribonuclease Inhibitor"/>
    <property type="match status" value="2"/>
</dbReference>
<feature type="domain" description="Disease resistance R13L4/SHOC-2-like LRR" evidence="3">
    <location>
        <begin position="215"/>
        <end position="294"/>
    </location>
</feature>
<dbReference type="InterPro" id="IPR003591">
    <property type="entry name" value="Leu-rich_rpt_typical-subtyp"/>
</dbReference>
<keyword evidence="1" id="KW-0433">Leucine-rich repeat</keyword>
<dbReference type="EMBL" id="JBEDUW010000002">
    <property type="protein sequence ID" value="KAK9943227.1"/>
    <property type="molecule type" value="Genomic_DNA"/>
</dbReference>
<sequence length="896" mass="100713">MGTDAVEGIVLNLPPEVKVKLNSDAFSKMKKLRYLKISDVLLPQDLNYLSTELRVIEWHGYPSKLLPQNFPSGKLVQLKMCCSHIKHMWKGMKALDKLKYVDLSDSESLIETPDFTGAPNLESLIFEGCSKLSTVHPSISILKKLILLNLRNCKSLKRLPSNISLESLEIAILSGCARLKIFPDIVGDMECLSKLYLDGTAIEELPLSIKHATGLTLLDLSDCKNLVRLPSVVSSLTQLKTISLSGCSILNEIPENIGAVECLEELDISGTSIRQIPSSIVYLKNLKMLSCSNCRGMLSTPLIFHWFPALCPATGLLLPSSFSGLNSLMELSLDNCNLLDGAIPNDLHHLSSLKFLWLSGNNFTSIPETICRLSKLSELSVRNCKHLQLLPKLPVSLKVIFADGCTSLKSDSDQYEVWPVSVKGRLRIIKHSRSPMCWIEISERQFVSWLQRYHQLTSFRIGFNHQSNNSSVSVQLPTSRPWWIAYTLYVDFVVLGNFDVGNDFKLMHKFDCFYNTKNGHHHKHTISHDLIVKNVPVGLSSGYWISIPHLWFSQQLIDLNECSSIEAHTRADSTAVVVKMSGSRLLYQQDFEGFVQAIKCDTSAFRIRKNWEHSGGEIKSTLKEQGGECTSIYSDSSSTHLSISVEDQGCKIDSTMSLSKLLESLPLRCYEGRWYSGIKYYVIKGKFTNPHSAITLEKIIQEYSGQHDIVYKYNFLQSEIPESFCCVKGSSTTFALNTSSDSLIGWKGIAFCVSVAVCIHPSLILDDLYSKNPYIIHGRLENNTGWKTKMHSRITKFEAFGLKRVGLIWICYRSCGSFSDGMLNGCTSMHVRFHPNSEDLTILSCGHQVVFHQNADELVETIMLCSRKQHNDDEEGYNDDDEENDILHMMDIIAPV</sequence>
<reference evidence="4 5" key="1">
    <citation type="journal article" date="2023" name="G3 (Bethesda)">
        <title>A chromosome-length genome assembly and annotation of blackberry (Rubus argutus, cv. 'Hillquist').</title>
        <authorList>
            <person name="Bruna T."/>
            <person name="Aryal R."/>
            <person name="Dudchenko O."/>
            <person name="Sargent D.J."/>
            <person name="Mead D."/>
            <person name="Buti M."/>
            <person name="Cavallini A."/>
            <person name="Hytonen T."/>
            <person name="Andres J."/>
            <person name="Pham M."/>
            <person name="Weisz D."/>
            <person name="Mascagni F."/>
            <person name="Usai G."/>
            <person name="Natali L."/>
            <person name="Bassil N."/>
            <person name="Fernandez G.E."/>
            <person name="Lomsadze A."/>
            <person name="Armour M."/>
            <person name="Olukolu B."/>
            <person name="Poorten T."/>
            <person name="Britton C."/>
            <person name="Davik J."/>
            <person name="Ashrafi H."/>
            <person name="Aiden E.L."/>
            <person name="Borodovsky M."/>
            <person name="Worthington M."/>
        </authorList>
    </citation>
    <scope>NUCLEOTIDE SEQUENCE [LARGE SCALE GENOMIC DNA]</scope>
    <source>
        <strain evidence="4">PI 553951</strain>
    </source>
</reference>
<dbReference type="SUPFAM" id="SSF52058">
    <property type="entry name" value="L domain-like"/>
    <property type="match status" value="2"/>
</dbReference>
<evidence type="ECO:0000256" key="1">
    <source>
        <dbReference type="ARBA" id="ARBA00022614"/>
    </source>
</evidence>
<evidence type="ECO:0000256" key="2">
    <source>
        <dbReference type="ARBA" id="ARBA00022737"/>
    </source>
</evidence>
<dbReference type="GO" id="GO:0005737">
    <property type="term" value="C:cytoplasm"/>
    <property type="evidence" value="ECO:0007669"/>
    <property type="project" value="TreeGrafter"/>
</dbReference>
<evidence type="ECO:0000259" key="3">
    <source>
        <dbReference type="Pfam" id="PF23598"/>
    </source>
</evidence>
<keyword evidence="2" id="KW-0677">Repeat</keyword>
<evidence type="ECO:0000313" key="4">
    <source>
        <dbReference type="EMBL" id="KAK9943227.1"/>
    </source>
</evidence>
<dbReference type="PANTHER" id="PTHR48051:SF46">
    <property type="entry name" value="LEUCINE RICH REPEAT-CONTAINING DOMAIN PROTEIN"/>
    <property type="match status" value="1"/>
</dbReference>
<dbReference type="InterPro" id="IPR055414">
    <property type="entry name" value="LRR_R13L4/SHOC2-like"/>
</dbReference>
<dbReference type="SMART" id="SM00369">
    <property type="entry name" value="LRR_TYP"/>
    <property type="match status" value="3"/>
</dbReference>
<dbReference type="InterPro" id="IPR032675">
    <property type="entry name" value="LRR_dom_sf"/>
</dbReference>
<evidence type="ECO:0000313" key="5">
    <source>
        <dbReference type="Proteomes" id="UP001457282"/>
    </source>
</evidence>
<protein>
    <recommendedName>
        <fullName evidence="3">Disease resistance R13L4/SHOC-2-like LRR domain-containing protein</fullName>
    </recommendedName>
</protein>
<dbReference type="Pfam" id="PF00560">
    <property type="entry name" value="LRR_1"/>
    <property type="match status" value="1"/>
</dbReference>
<dbReference type="PROSITE" id="PS51450">
    <property type="entry name" value="LRR"/>
    <property type="match status" value="1"/>
</dbReference>
<dbReference type="InterPro" id="IPR001611">
    <property type="entry name" value="Leu-rich_rpt"/>
</dbReference>
<organism evidence="4 5">
    <name type="scientific">Rubus argutus</name>
    <name type="common">Southern blackberry</name>
    <dbReference type="NCBI Taxonomy" id="59490"/>
    <lineage>
        <taxon>Eukaryota</taxon>
        <taxon>Viridiplantae</taxon>
        <taxon>Streptophyta</taxon>
        <taxon>Embryophyta</taxon>
        <taxon>Tracheophyta</taxon>
        <taxon>Spermatophyta</taxon>
        <taxon>Magnoliopsida</taxon>
        <taxon>eudicotyledons</taxon>
        <taxon>Gunneridae</taxon>
        <taxon>Pentapetalae</taxon>
        <taxon>rosids</taxon>
        <taxon>fabids</taxon>
        <taxon>Rosales</taxon>
        <taxon>Rosaceae</taxon>
        <taxon>Rosoideae</taxon>
        <taxon>Rosoideae incertae sedis</taxon>
        <taxon>Rubus</taxon>
    </lineage>
</organism>
<gene>
    <name evidence="4" type="ORF">M0R45_008842</name>
</gene>
<proteinExistence type="predicted"/>
<dbReference type="InterPro" id="IPR050216">
    <property type="entry name" value="LRR_domain-containing"/>
</dbReference>